<keyword evidence="1" id="KW-0157">Chromophore</keyword>
<evidence type="ECO:0000256" key="1">
    <source>
        <dbReference type="ARBA" id="ARBA00022991"/>
    </source>
</evidence>
<dbReference type="OrthoDB" id="329226at2"/>
<protein>
    <submittedName>
        <fullName evidence="4">PAS domain-containing protein</fullName>
    </submittedName>
</protein>
<dbReference type="InterPro" id="IPR035965">
    <property type="entry name" value="PAS-like_dom_sf"/>
</dbReference>
<accession>A0A6N7PH49</accession>
<reference evidence="4 5" key="1">
    <citation type="submission" date="2019-10" db="EMBL/GenBank/DDBJ databases">
        <title>A soil myxobacterium in the family Polyangiaceae.</title>
        <authorList>
            <person name="Li Y."/>
            <person name="Wang J."/>
        </authorList>
    </citation>
    <scope>NUCLEOTIDE SEQUENCE [LARGE SCALE GENOMIC DNA]</scope>
    <source>
        <strain evidence="4 5">DSM 14734</strain>
    </source>
</reference>
<dbReference type="SUPFAM" id="SSF55785">
    <property type="entry name" value="PYP-like sensor domain (PAS domain)"/>
    <property type="match status" value="1"/>
</dbReference>
<gene>
    <name evidence="4" type="ORF">GF068_05575</name>
</gene>
<dbReference type="Gene3D" id="3.30.450.20">
    <property type="entry name" value="PAS domain"/>
    <property type="match status" value="1"/>
</dbReference>
<dbReference type="InterPro" id="IPR013656">
    <property type="entry name" value="PAS_4"/>
</dbReference>
<proteinExistence type="predicted"/>
<comment type="caution">
    <text evidence="4">The sequence shown here is derived from an EMBL/GenBank/DDBJ whole genome shotgun (WGS) entry which is preliminary data.</text>
</comment>
<evidence type="ECO:0000256" key="2">
    <source>
        <dbReference type="ARBA" id="ARBA00023170"/>
    </source>
</evidence>
<dbReference type="Pfam" id="PF08448">
    <property type="entry name" value="PAS_4"/>
    <property type="match status" value="1"/>
</dbReference>
<dbReference type="AlphaFoldDB" id="A0A6N7PH49"/>
<sequence>MSAAEFDGLHFGAIRLDRHGTVKAYNDWEAALARRDKGTVLGKNFFTDVAPCTDVAAFRGRLDRLALSGDKSYVFDFDFEFPWGKRKVRIRFLVESDDERWVFVTDVT</sequence>
<evidence type="ECO:0000313" key="4">
    <source>
        <dbReference type="EMBL" id="MRG91393.1"/>
    </source>
</evidence>
<keyword evidence="2" id="KW-0675">Receptor</keyword>
<dbReference type="GO" id="GO:0009881">
    <property type="term" value="F:photoreceptor activity"/>
    <property type="evidence" value="ECO:0007669"/>
    <property type="project" value="InterPro"/>
</dbReference>
<dbReference type="InterPro" id="IPR012130">
    <property type="entry name" value="PYP"/>
</dbReference>
<dbReference type="PIRSF" id="PIRSF000087">
    <property type="entry name" value="PYP"/>
    <property type="match status" value="1"/>
</dbReference>
<evidence type="ECO:0000313" key="5">
    <source>
        <dbReference type="Proteomes" id="UP000440224"/>
    </source>
</evidence>
<dbReference type="Proteomes" id="UP000440224">
    <property type="component" value="Unassembled WGS sequence"/>
</dbReference>
<feature type="domain" description="PAS fold-4" evidence="3">
    <location>
        <begin position="6"/>
        <end position="92"/>
    </location>
</feature>
<dbReference type="GO" id="GO:0007602">
    <property type="term" value="P:phototransduction"/>
    <property type="evidence" value="ECO:0007669"/>
    <property type="project" value="InterPro"/>
</dbReference>
<name>A0A6N7PH49_9BACT</name>
<evidence type="ECO:0000259" key="3">
    <source>
        <dbReference type="Pfam" id="PF08448"/>
    </source>
</evidence>
<organism evidence="4 5">
    <name type="scientific">Polyangium spumosum</name>
    <dbReference type="NCBI Taxonomy" id="889282"/>
    <lineage>
        <taxon>Bacteria</taxon>
        <taxon>Pseudomonadati</taxon>
        <taxon>Myxococcota</taxon>
        <taxon>Polyangia</taxon>
        <taxon>Polyangiales</taxon>
        <taxon>Polyangiaceae</taxon>
        <taxon>Polyangium</taxon>
    </lineage>
</organism>
<dbReference type="EMBL" id="WJIE01000001">
    <property type="protein sequence ID" value="MRG91393.1"/>
    <property type="molecule type" value="Genomic_DNA"/>
</dbReference>
<keyword evidence="5" id="KW-1185">Reference proteome</keyword>